<dbReference type="OrthoDB" id="5438043at2"/>
<dbReference type="InterPro" id="IPR002931">
    <property type="entry name" value="Transglutaminase-like"/>
</dbReference>
<sequence length="278" mass="31217">MDTRTLALGARFTHVAQWPTSSFTLVEAPDQEGVVLADRRWSTSDDAMELRPWTDLYGNRGQKLTLPAGESVFEWSATATVPDNVDEQDPAAEQLAPEDLPDDVLTYLWPSRYCQSDVLSSDAWRLFGAGPRTLQRALDVSDWVHSHVQYRTGSTMSWWSAVDTFNNGYGICRDISHTFVALCRALNIPARYVSGYLPDMDVTEVDPAEMDFHAWSEVFYGDRWWTIDARHNVPRKGHVTIAHGRDAADVPLVTNFGNPWLKRMIVTCHEVDAAGNAA</sequence>
<dbReference type="SMART" id="SM00460">
    <property type="entry name" value="TGc"/>
    <property type="match status" value="1"/>
</dbReference>
<dbReference type="RefSeq" id="WP_131166944.1">
    <property type="nucleotide sequence ID" value="NZ_SDMQ01000002.1"/>
</dbReference>
<dbReference type="Gene3D" id="3.10.620.30">
    <property type="match status" value="1"/>
</dbReference>
<dbReference type="PANTHER" id="PTHR33490">
    <property type="entry name" value="BLR5614 PROTEIN-RELATED"/>
    <property type="match status" value="1"/>
</dbReference>
<dbReference type="Gene3D" id="2.60.40.2250">
    <property type="match status" value="1"/>
</dbReference>
<feature type="domain" description="Transglutaminase-like" evidence="1">
    <location>
        <begin position="164"/>
        <end position="231"/>
    </location>
</feature>
<evidence type="ECO:0000313" key="3">
    <source>
        <dbReference type="Proteomes" id="UP000292373"/>
    </source>
</evidence>
<protein>
    <submittedName>
        <fullName evidence="2">Transglutaminase family protein</fullName>
    </submittedName>
</protein>
<dbReference type="InterPro" id="IPR038765">
    <property type="entry name" value="Papain-like_cys_pep_sf"/>
</dbReference>
<accession>A0A4Q9KFG7</accession>
<keyword evidence="3" id="KW-1185">Reference proteome</keyword>
<evidence type="ECO:0000313" key="2">
    <source>
        <dbReference type="EMBL" id="TBT87158.1"/>
    </source>
</evidence>
<dbReference type="Pfam" id="PF01841">
    <property type="entry name" value="Transglut_core"/>
    <property type="match status" value="1"/>
</dbReference>
<dbReference type="Proteomes" id="UP000292373">
    <property type="component" value="Unassembled WGS sequence"/>
</dbReference>
<comment type="caution">
    <text evidence="2">The sequence shown here is derived from an EMBL/GenBank/DDBJ whole genome shotgun (WGS) entry which is preliminary data.</text>
</comment>
<proteinExistence type="predicted"/>
<dbReference type="AlphaFoldDB" id="A0A4Q9KFG7"/>
<dbReference type="SUPFAM" id="SSF54001">
    <property type="entry name" value="Cysteine proteinases"/>
    <property type="match status" value="1"/>
</dbReference>
<evidence type="ECO:0000259" key="1">
    <source>
        <dbReference type="SMART" id="SM00460"/>
    </source>
</evidence>
<organism evidence="2 3">
    <name type="scientific">Propioniciclava sinopodophylli</name>
    <dbReference type="NCBI Taxonomy" id="1837344"/>
    <lineage>
        <taxon>Bacteria</taxon>
        <taxon>Bacillati</taxon>
        <taxon>Actinomycetota</taxon>
        <taxon>Actinomycetes</taxon>
        <taxon>Propionibacteriales</taxon>
        <taxon>Propionibacteriaceae</taxon>
        <taxon>Propioniciclava</taxon>
    </lineage>
</organism>
<reference evidence="2 3" key="1">
    <citation type="submission" date="2019-01" db="EMBL/GenBank/DDBJ databases">
        <title>Lactibacter flavus gen. nov., sp. nov., a novel bacterium of the family Propionibacteriaceae isolated from raw milk and dairy products.</title>
        <authorList>
            <person name="Huptas C."/>
            <person name="Wenning M."/>
            <person name="Breitenwieser F."/>
            <person name="Doll E."/>
            <person name="Von Neubeck M."/>
            <person name="Busse H.-J."/>
            <person name="Scherer S."/>
        </authorList>
    </citation>
    <scope>NUCLEOTIDE SEQUENCE [LARGE SCALE GENOMIC DNA]</scope>
    <source>
        <strain evidence="2 3">KCTC 33808</strain>
    </source>
</reference>
<gene>
    <name evidence="2" type="ORF">ET989_02260</name>
</gene>
<dbReference type="PANTHER" id="PTHR33490:SF12">
    <property type="entry name" value="BLL5557 PROTEIN"/>
    <property type="match status" value="1"/>
</dbReference>
<name>A0A4Q9KFG7_9ACTN</name>
<dbReference type="EMBL" id="SDMQ01000002">
    <property type="protein sequence ID" value="TBT87158.1"/>
    <property type="molecule type" value="Genomic_DNA"/>
</dbReference>